<evidence type="ECO:0008006" key="4">
    <source>
        <dbReference type="Google" id="ProtNLM"/>
    </source>
</evidence>
<gene>
    <name evidence="2" type="ORF">H1D41_16840</name>
</gene>
<evidence type="ECO:0000256" key="1">
    <source>
        <dbReference type="SAM" id="SignalP"/>
    </source>
</evidence>
<evidence type="ECO:0000313" key="3">
    <source>
        <dbReference type="Proteomes" id="UP000640583"/>
    </source>
</evidence>
<feature type="chain" id="PRO_5035221058" description="Ferrochelatase" evidence="1">
    <location>
        <begin position="20"/>
        <end position="65"/>
    </location>
</feature>
<feature type="signal peptide" evidence="1">
    <location>
        <begin position="1"/>
        <end position="19"/>
    </location>
</feature>
<keyword evidence="3" id="KW-1185">Reference proteome</keyword>
<dbReference type="EMBL" id="JADCKQ010000017">
    <property type="protein sequence ID" value="MBI1495311.1"/>
    <property type="molecule type" value="Genomic_DNA"/>
</dbReference>
<accession>A0A8J7LQM3</accession>
<name>A0A8J7LQM3_9RHOB</name>
<reference evidence="2" key="1">
    <citation type="submission" date="2020-10" db="EMBL/GenBank/DDBJ databases">
        <title>Paenihalocynthiibacter styelae gen. nov., sp. nov., isolated from stalked sea squirt Styela clava.</title>
        <authorList>
            <person name="Kim Y.-O."/>
            <person name="Yoon J.-H."/>
        </authorList>
    </citation>
    <scope>NUCLEOTIDE SEQUENCE</scope>
    <source>
        <strain evidence="2">MYP1-1</strain>
    </source>
</reference>
<keyword evidence="1" id="KW-0732">Signal</keyword>
<evidence type="ECO:0000313" key="2">
    <source>
        <dbReference type="EMBL" id="MBI1495311.1"/>
    </source>
</evidence>
<dbReference type="RefSeq" id="WP_228850017.1">
    <property type="nucleotide sequence ID" value="NZ_JADCKQ010000017.1"/>
</dbReference>
<proteinExistence type="predicted"/>
<sequence>MKKIALSAVFTLTTSAAFAGGLDPVQPEESVIMPVETIEEQTVSSDQGILVPLFALIMFGAALTK</sequence>
<dbReference type="Proteomes" id="UP000640583">
    <property type="component" value="Unassembled WGS sequence"/>
</dbReference>
<dbReference type="AlphaFoldDB" id="A0A8J7LQM3"/>
<comment type="caution">
    <text evidence="2">The sequence shown here is derived from an EMBL/GenBank/DDBJ whole genome shotgun (WGS) entry which is preliminary data.</text>
</comment>
<organism evidence="2 3">
    <name type="scientific">Halocynthiibacter styelae</name>
    <dbReference type="NCBI Taxonomy" id="2761955"/>
    <lineage>
        <taxon>Bacteria</taxon>
        <taxon>Pseudomonadati</taxon>
        <taxon>Pseudomonadota</taxon>
        <taxon>Alphaproteobacteria</taxon>
        <taxon>Rhodobacterales</taxon>
        <taxon>Paracoccaceae</taxon>
        <taxon>Halocynthiibacter</taxon>
    </lineage>
</organism>
<protein>
    <recommendedName>
        <fullName evidence="4">Ferrochelatase</fullName>
    </recommendedName>
</protein>